<proteinExistence type="predicted"/>
<evidence type="ECO:0000259" key="2">
    <source>
        <dbReference type="Pfam" id="PF05598"/>
    </source>
</evidence>
<protein>
    <submittedName>
        <fullName evidence="4">Transposase</fullName>
    </submittedName>
</protein>
<feature type="domain" description="Transposase DDE" evidence="3">
    <location>
        <begin position="489"/>
        <end position="589"/>
    </location>
</feature>
<feature type="compositionally biased region" description="Basic and acidic residues" evidence="1">
    <location>
        <begin position="291"/>
        <end position="302"/>
    </location>
</feature>
<dbReference type="InterPro" id="IPR008490">
    <property type="entry name" value="Transposase_InsH_N"/>
</dbReference>
<organism evidence="4 5">
    <name type="scientific">Mycobacterium intracellulare subsp. chimaera</name>
    <dbReference type="NCBI Taxonomy" id="222805"/>
    <lineage>
        <taxon>Bacteria</taxon>
        <taxon>Bacillati</taxon>
        <taxon>Actinomycetota</taxon>
        <taxon>Actinomycetes</taxon>
        <taxon>Mycobacteriales</taxon>
        <taxon>Mycobacteriaceae</taxon>
        <taxon>Mycobacterium</taxon>
        <taxon>Mycobacterium avium complex (MAC)</taxon>
    </lineage>
</organism>
<dbReference type="Pfam" id="PF05598">
    <property type="entry name" value="DUF772"/>
    <property type="match status" value="1"/>
</dbReference>
<keyword evidence="5" id="KW-1185">Reference proteome</keyword>
<evidence type="ECO:0000259" key="3">
    <source>
        <dbReference type="Pfam" id="PF13751"/>
    </source>
</evidence>
<feature type="domain" description="Transposase InsH N-terminal" evidence="2">
    <location>
        <begin position="42"/>
        <end position="113"/>
    </location>
</feature>
<reference evidence="4" key="2">
    <citation type="submission" date="2023-06" db="EMBL/GenBank/DDBJ databases">
        <authorList>
            <person name="Spilker T."/>
        </authorList>
    </citation>
    <scope>NUCLEOTIDE SEQUENCE</scope>
    <source>
        <strain evidence="4">FLAC1071</strain>
    </source>
</reference>
<accession>A0ABT7PBU0</accession>
<name>A0ABT7PBU0_MYCIT</name>
<evidence type="ECO:0000313" key="5">
    <source>
        <dbReference type="Proteomes" id="UP001529272"/>
    </source>
</evidence>
<dbReference type="PANTHER" id="PTHR35604">
    <property type="entry name" value="TRANSPOSASE INSH FOR INSERTION SEQUENCE ELEMENT IS5A-RELATED"/>
    <property type="match status" value="1"/>
</dbReference>
<evidence type="ECO:0000256" key="1">
    <source>
        <dbReference type="SAM" id="MobiDB-lite"/>
    </source>
</evidence>
<reference evidence="4" key="1">
    <citation type="submission" date="2023-06" db="EMBL/GenBank/DDBJ databases">
        <title>Itaconate inhibition of nontuberculous mycobacteria.</title>
        <authorList>
            <person name="Breen P."/>
            <person name="Zimbric M."/>
            <person name="Caverly L."/>
        </authorList>
    </citation>
    <scope>NUCLEOTIDE SEQUENCE</scope>
    <source>
        <strain evidence="4">FLAC1071</strain>
    </source>
</reference>
<dbReference type="Proteomes" id="UP001529272">
    <property type="component" value="Unassembled WGS sequence"/>
</dbReference>
<dbReference type="InterPro" id="IPR025668">
    <property type="entry name" value="Tnp_DDE_dom"/>
</dbReference>
<feature type="region of interest" description="Disordered" evidence="1">
    <location>
        <begin position="276"/>
        <end position="304"/>
    </location>
</feature>
<comment type="caution">
    <text evidence="4">The sequence shown here is derived from an EMBL/GenBank/DDBJ whole genome shotgun (WGS) entry which is preliminary data.</text>
</comment>
<sequence>MQGITRSDRELLDAQALVGELVEPGSIFAFLAEHRHELFPDSFISDLFASRTGRPSLPADLIGSVLVLKELYDLSDPQTAEALRYDIRWKVACGRSLSQTSFDPSTLVYWRKRIAASDHPDRVFDAVAQIIAETAILRGRRKRCVDSTVFDDAVATQDTVTQLVAAMRKVARLVPGAQGVISRVAKLDYSKPGKPSIDWDDPVAKQGLVSDLVNDALAVLGELAGPDAPERADTAADALGLLALVAGQDVEPAEDSDGTDGRWRIARRVAPDRVISTVDTEARHTRKSKSNRKDGFRGHLVAEPETELITDAELTKAAGEAGSDAVVGQKLIARDRYHRAGNDSNGESGVAEPEPGVAGADHGAAQPDSAAPVDAGASGHAAATTGVAAAVGAAVAVTVAVAAVLTVAAPVIEGGGDSARGADLEVYGDTAYGTGAARAAYQRDGHDMVIKPKPLVPAVPGGFTLDDFTIDEQAATVTCPGGHTRTMTAKRSVTFGAVCAECPLRSRCTTAKDGRSMSIHPHEQLLRAARAQARTPEFKQAYPTRSMVERIVAWTATSRGRRIKLRYLGVEKNHAWLRRRCAAINLRTLVNSGLTRTDGAWALA</sequence>
<evidence type="ECO:0000313" key="4">
    <source>
        <dbReference type="EMBL" id="MDM3930551.1"/>
    </source>
</evidence>
<dbReference type="Pfam" id="PF13751">
    <property type="entry name" value="DDE_Tnp_1_6"/>
    <property type="match status" value="1"/>
</dbReference>
<gene>
    <name evidence="4" type="ORF">QRB35_32140</name>
</gene>
<dbReference type="PANTHER" id="PTHR35604:SF2">
    <property type="entry name" value="TRANSPOSASE INSH FOR INSERTION SEQUENCE ELEMENT IS5A-RELATED"/>
    <property type="match status" value="1"/>
</dbReference>
<feature type="region of interest" description="Disordered" evidence="1">
    <location>
        <begin position="339"/>
        <end position="377"/>
    </location>
</feature>
<dbReference type="EMBL" id="JASZZX010000111">
    <property type="protein sequence ID" value="MDM3930551.1"/>
    <property type="molecule type" value="Genomic_DNA"/>
</dbReference>